<comment type="cofactor">
    <cofactor evidence="1">
        <name>FAD</name>
        <dbReference type="ChEBI" id="CHEBI:57692"/>
    </cofactor>
</comment>
<keyword evidence="3" id="KW-0285">Flavoprotein</keyword>
<dbReference type="PANTHER" id="PTHR42973">
    <property type="entry name" value="BINDING OXIDOREDUCTASE, PUTATIVE (AFU_ORTHOLOGUE AFUA_1G17690)-RELATED"/>
    <property type="match status" value="1"/>
</dbReference>
<dbReference type="InterPro" id="IPR050416">
    <property type="entry name" value="FAD-linked_Oxidoreductase"/>
</dbReference>
<keyword evidence="9" id="KW-1185">Reference proteome</keyword>
<dbReference type="EMBL" id="BAAAXZ010000136">
    <property type="protein sequence ID" value="GAA2937121.1"/>
    <property type="molecule type" value="Genomic_DNA"/>
</dbReference>
<gene>
    <name evidence="8" type="ORF">GCM10020221_36090</name>
</gene>
<evidence type="ECO:0000256" key="1">
    <source>
        <dbReference type="ARBA" id="ARBA00001974"/>
    </source>
</evidence>
<comment type="caution">
    <text evidence="8">The sequence shown here is derived from an EMBL/GenBank/DDBJ whole genome shotgun (WGS) entry which is preliminary data.</text>
</comment>
<evidence type="ECO:0000313" key="8">
    <source>
        <dbReference type="EMBL" id="GAA2937121.1"/>
    </source>
</evidence>
<keyword evidence="4" id="KW-0274">FAD</keyword>
<evidence type="ECO:0000256" key="2">
    <source>
        <dbReference type="ARBA" id="ARBA00005466"/>
    </source>
</evidence>
<evidence type="ECO:0000256" key="4">
    <source>
        <dbReference type="ARBA" id="ARBA00022827"/>
    </source>
</evidence>
<dbReference type="Proteomes" id="UP001501102">
    <property type="component" value="Unassembled WGS sequence"/>
</dbReference>
<dbReference type="Pfam" id="PF01565">
    <property type="entry name" value="FAD_binding_4"/>
    <property type="match status" value="1"/>
</dbReference>
<dbReference type="SUPFAM" id="SSF56176">
    <property type="entry name" value="FAD-binding/transporter-associated domain-like"/>
    <property type="match status" value="1"/>
</dbReference>
<dbReference type="InterPro" id="IPR016169">
    <property type="entry name" value="FAD-bd_PCMH_sub2"/>
</dbReference>
<protein>
    <recommendedName>
        <fullName evidence="7">FAD-binding PCMH-type domain-containing protein</fullName>
    </recommendedName>
</protein>
<dbReference type="PANTHER" id="PTHR42973:SF39">
    <property type="entry name" value="FAD-BINDING PCMH-TYPE DOMAIN-CONTAINING PROTEIN"/>
    <property type="match status" value="1"/>
</dbReference>
<keyword evidence="5" id="KW-0560">Oxidoreductase</keyword>
<evidence type="ECO:0000256" key="3">
    <source>
        <dbReference type="ARBA" id="ARBA00022630"/>
    </source>
</evidence>
<name>A0ABN3X4N8_STRTU</name>
<feature type="compositionally biased region" description="Low complexity" evidence="6">
    <location>
        <begin position="19"/>
        <end position="35"/>
    </location>
</feature>
<dbReference type="InterPro" id="IPR016166">
    <property type="entry name" value="FAD-bd_PCMH"/>
</dbReference>
<evidence type="ECO:0000259" key="7">
    <source>
        <dbReference type="PROSITE" id="PS51387"/>
    </source>
</evidence>
<dbReference type="PROSITE" id="PS51387">
    <property type="entry name" value="FAD_PCMH"/>
    <property type="match status" value="1"/>
</dbReference>
<evidence type="ECO:0000256" key="5">
    <source>
        <dbReference type="ARBA" id="ARBA00023002"/>
    </source>
</evidence>
<organism evidence="8 9">
    <name type="scientific">Streptomyces thioluteus</name>
    <dbReference type="NCBI Taxonomy" id="66431"/>
    <lineage>
        <taxon>Bacteria</taxon>
        <taxon>Bacillati</taxon>
        <taxon>Actinomycetota</taxon>
        <taxon>Actinomycetes</taxon>
        <taxon>Kitasatosporales</taxon>
        <taxon>Streptomycetaceae</taxon>
        <taxon>Streptomyces</taxon>
    </lineage>
</organism>
<dbReference type="InterPro" id="IPR006094">
    <property type="entry name" value="Oxid_FAD_bind_N"/>
</dbReference>
<accession>A0ABN3X4N8</accession>
<reference evidence="8 9" key="1">
    <citation type="journal article" date="2019" name="Int. J. Syst. Evol. Microbiol.">
        <title>The Global Catalogue of Microorganisms (GCM) 10K type strain sequencing project: providing services to taxonomists for standard genome sequencing and annotation.</title>
        <authorList>
            <consortium name="The Broad Institute Genomics Platform"/>
            <consortium name="The Broad Institute Genome Sequencing Center for Infectious Disease"/>
            <person name="Wu L."/>
            <person name="Ma J."/>
        </authorList>
    </citation>
    <scope>NUCLEOTIDE SEQUENCE [LARGE SCALE GENOMIC DNA]</scope>
    <source>
        <strain evidence="8 9">JCM 4087</strain>
    </source>
</reference>
<comment type="similarity">
    <text evidence="2">Belongs to the oxygen-dependent FAD-linked oxidoreductase family.</text>
</comment>
<feature type="domain" description="FAD-binding PCMH-type" evidence="7">
    <location>
        <begin position="1"/>
        <end position="123"/>
    </location>
</feature>
<dbReference type="InterPro" id="IPR036318">
    <property type="entry name" value="FAD-bd_PCMH-like_sf"/>
</dbReference>
<dbReference type="Gene3D" id="3.30.465.10">
    <property type="match status" value="1"/>
</dbReference>
<evidence type="ECO:0000313" key="9">
    <source>
        <dbReference type="Proteomes" id="UP001501102"/>
    </source>
</evidence>
<proteinExistence type="inferred from homology"/>
<feature type="region of interest" description="Disordered" evidence="6">
    <location>
        <begin position="19"/>
        <end position="46"/>
    </location>
</feature>
<evidence type="ECO:0000256" key="6">
    <source>
        <dbReference type="SAM" id="MobiDB-lite"/>
    </source>
</evidence>
<sequence length="155" mass="16678">MLISTAAMRGVTVDPVARTARAWRPAPRSRTSSTPPRRHGLAPLNGSSPGVGAVGYVLGGGLGLLARQFGYAADHVRAVELVTPDGRPRRVTEDSDPELFWGLRGAGANFGVVTAVELGLVRVTRVHGGELVFDLARTPDLLDVHRRWTRELPRN</sequence>